<keyword evidence="3" id="KW-1185">Reference proteome</keyword>
<feature type="chain" id="PRO_5046883962" evidence="1">
    <location>
        <begin position="17"/>
        <end position="70"/>
    </location>
</feature>
<dbReference type="AlphaFoldDB" id="A0A8C0HF56"/>
<sequence length="70" mass="7451">MDLGLFLLLFPPVVRSQVLLMESGGGIQKPGDSPPLLQSLRVHLQQLPYELGPSGAREGPGVGLTDIQLC</sequence>
<feature type="signal peptide" evidence="1">
    <location>
        <begin position="1"/>
        <end position="16"/>
    </location>
</feature>
<evidence type="ECO:0000313" key="2">
    <source>
        <dbReference type="Ensembl" id="ENSCABP00000021458.1"/>
    </source>
</evidence>
<reference evidence="2" key="1">
    <citation type="submission" date="2025-08" db="UniProtKB">
        <authorList>
            <consortium name="Ensembl"/>
        </authorList>
    </citation>
    <scope>IDENTIFICATION</scope>
</reference>
<proteinExistence type="predicted"/>
<protein>
    <submittedName>
        <fullName evidence="2">Uncharacterized protein</fullName>
    </submittedName>
</protein>
<evidence type="ECO:0000256" key="1">
    <source>
        <dbReference type="SAM" id="SignalP"/>
    </source>
</evidence>
<evidence type="ECO:0000313" key="3">
    <source>
        <dbReference type="Proteomes" id="UP000694404"/>
    </source>
</evidence>
<organism evidence="2 3">
    <name type="scientific">Chelonoidis abingdonii</name>
    <name type="common">Abingdon island giant tortoise</name>
    <name type="synonym">Testudo abingdonii</name>
    <dbReference type="NCBI Taxonomy" id="106734"/>
    <lineage>
        <taxon>Eukaryota</taxon>
        <taxon>Metazoa</taxon>
        <taxon>Chordata</taxon>
        <taxon>Craniata</taxon>
        <taxon>Vertebrata</taxon>
        <taxon>Euteleostomi</taxon>
        <taxon>Archelosauria</taxon>
        <taxon>Testudinata</taxon>
        <taxon>Testudines</taxon>
        <taxon>Cryptodira</taxon>
        <taxon>Durocryptodira</taxon>
        <taxon>Testudinoidea</taxon>
        <taxon>Testudinidae</taxon>
        <taxon>Chelonoidis</taxon>
    </lineage>
</organism>
<name>A0A8C0HF56_CHEAB</name>
<accession>A0A8C0HF56</accession>
<dbReference type="Ensembl" id="ENSCABT00000023506.1">
    <property type="protein sequence ID" value="ENSCABP00000021458.1"/>
    <property type="gene ID" value="ENSCABG00000015817.1"/>
</dbReference>
<dbReference type="Proteomes" id="UP000694404">
    <property type="component" value="Unplaced"/>
</dbReference>
<keyword evidence="1" id="KW-0732">Signal</keyword>
<reference evidence="2" key="2">
    <citation type="submission" date="2025-09" db="UniProtKB">
        <authorList>
            <consortium name="Ensembl"/>
        </authorList>
    </citation>
    <scope>IDENTIFICATION</scope>
</reference>